<evidence type="ECO:0008006" key="6">
    <source>
        <dbReference type="Google" id="ProtNLM"/>
    </source>
</evidence>
<feature type="repeat" description="PPR" evidence="2">
    <location>
        <begin position="510"/>
        <end position="540"/>
    </location>
</feature>
<dbReference type="GO" id="GO:0003723">
    <property type="term" value="F:RNA binding"/>
    <property type="evidence" value="ECO:0007669"/>
    <property type="project" value="InterPro"/>
</dbReference>
<dbReference type="Pfam" id="PF13041">
    <property type="entry name" value="PPR_2"/>
    <property type="match status" value="2"/>
</dbReference>
<dbReference type="InterPro" id="IPR011990">
    <property type="entry name" value="TPR-like_helical_dom_sf"/>
</dbReference>
<dbReference type="GO" id="GO:0099402">
    <property type="term" value="P:plant organ development"/>
    <property type="evidence" value="ECO:0007669"/>
    <property type="project" value="UniProtKB-ARBA"/>
</dbReference>
<dbReference type="FunFam" id="1.25.40.10:FF:000343">
    <property type="entry name" value="Pentatricopeptide repeat-containing protein At3g58590"/>
    <property type="match status" value="2"/>
</dbReference>
<protein>
    <recommendedName>
        <fullName evidence="6">Pentatricopeptide repeat-containing protein</fullName>
    </recommendedName>
</protein>
<gene>
    <name evidence="4" type="ORF">OIU84_011526</name>
</gene>
<evidence type="ECO:0000313" key="5">
    <source>
        <dbReference type="Proteomes" id="UP001162972"/>
    </source>
</evidence>
<dbReference type="GO" id="GO:0009451">
    <property type="term" value="P:RNA modification"/>
    <property type="evidence" value="ECO:0007669"/>
    <property type="project" value="InterPro"/>
</dbReference>
<evidence type="ECO:0000256" key="3">
    <source>
        <dbReference type="SAM" id="MobiDB-lite"/>
    </source>
</evidence>
<dbReference type="Gene3D" id="1.25.40.10">
    <property type="entry name" value="Tetratricopeptide repeat domain"/>
    <property type="match status" value="6"/>
</dbReference>
<name>A0AAD6JNJ3_9ROSI</name>
<dbReference type="Proteomes" id="UP001162972">
    <property type="component" value="Chromosome 6"/>
</dbReference>
<feature type="repeat" description="PPR" evidence="2">
    <location>
        <begin position="210"/>
        <end position="244"/>
    </location>
</feature>
<dbReference type="EMBL" id="JAPFFJ010000016">
    <property type="protein sequence ID" value="KAJ6408230.1"/>
    <property type="molecule type" value="Genomic_DNA"/>
</dbReference>
<feature type="region of interest" description="Disordered" evidence="3">
    <location>
        <begin position="15"/>
        <end position="55"/>
    </location>
</feature>
<dbReference type="PANTHER" id="PTHR47926:SF347">
    <property type="entry name" value="PENTATRICOPEPTIDE REPEAT-CONTAINING PROTEIN"/>
    <property type="match status" value="1"/>
</dbReference>
<keyword evidence="1" id="KW-0677">Repeat</keyword>
<accession>A0AAD6JNJ3</accession>
<dbReference type="InterPro" id="IPR002885">
    <property type="entry name" value="PPR_rpt"/>
</dbReference>
<feature type="repeat" description="PPR" evidence="2">
    <location>
        <begin position="140"/>
        <end position="174"/>
    </location>
</feature>
<dbReference type="PROSITE" id="PS51375">
    <property type="entry name" value="PPR"/>
    <property type="match status" value="5"/>
</dbReference>
<feature type="repeat" description="PPR" evidence="2">
    <location>
        <begin position="338"/>
        <end position="372"/>
    </location>
</feature>
<dbReference type="NCBIfam" id="TIGR00756">
    <property type="entry name" value="PPR"/>
    <property type="match status" value="6"/>
</dbReference>
<proteinExistence type="predicted"/>
<dbReference type="FunFam" id="1.25.40.10:FF:000158">
    <property type="entry name" value="pentatricopeptide repeat-containing protein At2g33680"/>
    <property type="match status" value="1"/>
</dbReference>
<comment type="caution">
    <text evidence="4">The sequence shown here is derived from an EMBL/GenBank/DDBJ whole genome shotgun (WGS) entry which is preliminary data.</text>
</comment>
<evidence type="ECO:0000256" key="2">
    <source>
        <dbReference type="PROSITE-ProRule" id="PRU00708"/>
    </source>
</evidence>
<organism evidence="4 5">
    <name type="scientific">Salix udensis</name>
    <dbReference type="NCBI Taxonomy" id="889485"/>
    <lineage>
        <taxon>Eukaryota</taxon>
        <taxon>Viridiplantae</taxon>
        <taxon>Streptophyta</taxon>
        <taxon>Embryophyta</taxon>
        <taxon>Tracheophyta</taxon>
        <taxon>Spermatophyta</taxon>
        <taxon>Magnoliopsida</taxon>
        <taxon>eudicotyledons</taxon>
        <taxon>Gunneridae</taxon>
        <taxon>Pentapetalae</taxon>
        <taxon>rosids</taxon>
        <taxon>fabids</taxon>
        <taxon>Malpighiales</taxon>
        <taxon>Salicaceae</taxon>
        <taxon>Saliceae</taxon>
        <taxon>Salix</taxon>
    </lineage>
</organism>
<keyword evidence="5" id="KW-1185">Reference proteome</keyword>
<reference evidence="4 5" key="1">
    <citation type="journal article" date="2023" name="Int. J. Mol. Sci.">
        <title>De Novo Assembly and Annotation of 11 Diverse Shrub Willow (Salix) Genomes Reveals Novel Gene Organization in Sex-Linked Regions.</title>
        <authorList>
            <person name="Hyden B."/>
            <person name="Feng K."/>
            <person name="Yates T.B."/>
            <person name="Jawdy S."/>
            <person name="Cereghino C."/>
            <person name="Smart L.B."/>
            <person name="Muchero W."/>
        </authorList>
    </citation>
    <scope>NUCLEOTIDE SEQUENCE [LARGE SCALE GENOMIC DNA]</scope>
    <source>
        <tissue evidence="4">Shoot tip</tissue>
    </source>
</reference>
<feature type="compositionally biased region" description="Pro residues" evidence="3">
    <location>
        <begin position="18"/>
        <end position="30"/>
    </location>
</feature>
<dbReference type="InterPro" id="IPR046960">
    <property type="entry name" value="PPR_At4g14850-like_plant"/>
</dbReference>
<dbReference type="Pfam" id="PF20431">
    <property type="entry name" value="E_motif"/>
    <property type="match status" value="1"/>
</dbReference>
<dbReference type="InterPro" id="IPR046848">
    <property type="entry name" value="E_motif"/>
</dbReference>
<evidence type="ECO:0000313" key="4">
    <source>
        <dbReference type="EMBL" id="KAJ6408230.1"/>
    </source>
</evidence>
<dbReference type="AlphaFoldDB" id="A0AAD6JNJ3"/>
<dbReference type="PANTHER" id="PTHR47926">
    <property type="entry name" value="PENTATRICOPEPTIDE REPEAT-CONTAINING PROTEIN"/>
    <property type="match status" value="1"/>
</dbReference>
<sequence length="769" mass="85107">MNTLLPAISLPCFSKPQQPFPPLKPKPPSTTFPSSLKPRKHRNRNRNKTQTPKLKTTQNCYDISSASPSEETLLSSDWPQLLKFSIGSKDFLLGKAIHAYLVKLASPNDPFEGNNLINLYAKFNRLDLAWKVFDEMLVRNTITWTSLIKGCLENEDFVTGFSVFCDMCEFGEKFNEHTCVVILQACSEVGDVILGEQIHGFVIKSAFEENVFVGTSLISMYSRSGNFDEAEKVFHGLGCKDLRCLNCMILEYGKAGYEKRAVGVFIYLISVGLEPNDYTFTNIISTCNVEEGKQLHGLAVKYGVLLQTSVGNAVINMYGKNEMVEEAERMFSVMNKKNLISWTALISGYTRSGYGEKAVDGFLELRCCGVECDSGLLATILDGCSECKNLELGTQIHGLVIKLGHPCDINIGTALIDLYAKCKNLQSARTVFNGLFPRSIASFNAILVGFIENDGNEEDPMAFLSQLRLAGIKPDSVSFSRLLSLSANQASLVKGRGFHAYSVKTGFASDISVSNALITMYAKCGNVEDAYQAFNSMSANDCISWNAMISAYSLHGQGEKALLLYQEMQEKGFTPDEITILVILQACTYSGLSEDGFHVFNTMESKYGIQPLLEHYACMVDLLGRAGYLSQAMDIINRSPFSESTLLWRTLVNVCKLCGDLNLGRLASKHLLDLTPDEAGSYVLVSNMYAGEGMIDEASKVRTAMKDLKLSKEAGRSWVEIDNMVHHFVASGTDHPESIEIYARLDLLRDEMKGRCDSKADLDLIYESV</sequence>
<feature type="compositionally biased region" description="Basic residues" evidence="3">
    <location>
        <begin position="37"/>
        <end position="47"/>
    </location>
</feature>
<feature type="repeat" description="PPR" evidence="2">
    <location>
        <begin position="541"/>
        <end position="575"/>
    </location>
</feature>
<dbReference type="Pfam" id="PF01535">
    <property type="entry name" value="PPR"/>
    <property type="match status" value="3"/>
</dbReference>
<evidence type="ECO:0000256" key="1">
    <source>
        <dbReference type="ARBA" id="ARBA00022737"/>
    </source>
</evidence>